<keyword evidence="1" id="KW-1133">Transmembrane helix</keyword>
<protein>
    <submittedName>
        <fullName evidence="3">Uncharacterized protein</fullName>
    </submittedName>
</protein>
<dbReference type="Proteomes" id="UP000095283">
    <property type="component" value="Unplaced"/>
</dbReference>
<keyword evidence="2" id="KW-1185">Reference proteome</keyword>
<proteinExistence type="predicted"/>
<name>A0A1I7WR95_HETBA</name>
<evidence type="ECO:0000256" key="1">
    <source>
        <dbReference type="SAM" id="Phobius"/>
    </source>
</evidence>
<accession>A0A1I7WR95</accession>
<reference evidence="3" key="1">
    <citation type="submission" date="2016-11" db="UniProtKB">
        <authorList>
            <consortium name="WormBaseParasite"/>
        </authorList>
    </citation>
    <scope>IDENTIFICATION</scope>
</reference>
<dbReference type="AlphaFoldDB" id="A0A1I7WR95"/>
<keyword evidence="1" id="KW-0472">Membrane</keyword>
<evidence type="ECO:0000313" key="3">
    <source>
        <dbReference type="WBParaSite" id="Hba_07676"/>
    </source>
</evidence>
<organism evidence="2 3">
    <name type="scientific">Heterorhabditis bacteriophora</name>
    <name type="common">Entomopathogenic nematode worm</name>
    <dbReference type="NCBI Taxonomy" id="37862"/>
    <lineage>
        <taxon>Eukaryota</taxon>
        <taxon>Metazoa</taxon>
        <taxon>Ecdysozoa</taxon>
        <taxon>Nematoda</taxon>
        <taxon>Chromadorea</taxon>
        <taxon>Rhabditida</taxon>
        <taxon>Rhabditina</taxon>
        <taxon>Rhabditomorpha</taxon>
        <taxon>Strongyloidea</taxon>
        <taxon>Heterorhabditidae</taxon>
        <taxon>Heterorhabditis</taxon>
    </lineage>
</organism>
<keyword evidence="1" id="KW-0812">Transmembrane</keyword>
<sequence length="42" mass="4926">MREYNIPESSTVCFGSRSVFLLNGITLVWYSYYNFRSVQPVT</sequence>
<dbReference type="WBParaSite" id="Hba_07676">
    <property type="protein sequence ID" value="Hba_07676"/>
    <property type="gene ID" value="Hba_07676"/>
</dbReference>
<evidence type="ECO:0000313" key="2">
    <source>
        <dbReference type="Proteomes" id="UP000095283"/>
    </source>
</evidence>
<feature type="transmembrane region" description="Helical" evidence="1">
    <location>
        <begin position="12"/>
        <end position="32"/>
    </location>
</feature>